<dbReference type="NCBIfam" id="TIGR04223">
    <property type="entry name" value="quorum_AgrD"/>
    <property type="match status" value="1"/>
</dbReference>
<dbReference type="RefSeq" id="WP_117969326.1">
    <property type="nucleotide sequence ID" value="NZ_CATZTO010000006.1"/>
</dbReference>
<protein>
    <submittedName>
        <fullName evidence="2">Cyclic lactone autoinducer peptide</fullName>
    </submittedName>
</protein>
<organism evidence="2 3">
    <name type="scientific">Eubacterium ventriosum</name>
    <dbReference type="NCBI Taxonomy" id="39496"/>
    <lineage>
        <taxon>Bacteria</taxon>
        <taxon>Bacillati</taxon>
        <taxon>Bacillota</taxon>
        <taxon>Clostridia</taxon>
        <taxon>Eubacteriales</taxon>
        <taxon>Eubacteriaceae</taxon>
        <taxon>Eubacterium</taxon>
    </lineage>
</organism>
<dbReference type="AlphaFoldDB" id="A0A413RVM2"/>
<accession>A0A413RVM2</accession>
<evidence type="ECO:0000313" key="2">
    <source>
        <dbReference type="EMBL" id="RHA52427.1"/>
    </source>
</evidence>
<dbReference type="InterPro" id="IPR009229">
    <property type="entry name" value="AgrD"/>
</dbReference>
<evidence type="ECO:0000313" key="3">
    <source>
        <dbReference type="Proteomes" id="UP000284598"/>
    </source>
</evidence>
<dbReference type="Proteomes" id="UP000284779">
    <property type="component" value="Unassembled WGS sequence"/>
</dbReference>
<name>A0A413RVM2_9FIRM</name>
<sequence>MKENKTLEKMLETIAEVFSESTSCFGLYEPKVPEKLVEKHKKNV</sequence>
<proteinExistence type="predicted"/>
<dbReference type="EMBL" id="QSFD01000001">
    <property type="protein sequence ID" value="RHA20843.1"/>
    <property type="molecule type" value="Genomic_DNA"/>
</dbReference>
<gene>
    <name evidence="2" type="ORF">DW929_11015</name>
    <name evidence="1" type="ORF">DW944_01355</name>
</gene>
<keyword evidence="4" id="KW-1185">Reference proteome</keyword>
<dbReference type="Proteomes" id="UP000284598">
    <property type="component" value="Unassembled WGS sequence"/>
</dbReference>
<evidence type="ECO:0000313" key="4">
    <source>
        <dbReference type="Proteomes" id="UP000284779"/>
    </source>
</evidence>
<dbReference type="EMBL" id="QSFO01000015">
    <property type="protein sequence ID" value="RHA52427.1"/>
    <property type="molecule type" value="Genomic_DNA"/>
</dbReference>
<reference evidence="3 4" key="1">
    <citation type="submission" date="2018-08" db="EMBL/GenBank/DDBJ databases">
        <title>A genome reference for cultivated species of the human gut microbiota.</title>
        <authorList>
            <person name="Zou Y."/>
            <person name="Xue W."/>
            <person name="Luo G."/>
        </authorList>
    </citation>
    <scope>NUCLEOTIDE SEQUENCE [LARGE SCALE GENOMIC DNA]</scope>
    <source>
        <strain evidence="2 3">AM43-2</strain>
        <strain evidence="1 4">AM44-11BH</strain>
    </source>
</reference>
<comment type="caution">
    <text evidence="2">The sequence shown here is derived from an EMBL/GenBank/DDBJ whole genome shotgun (WGS) entry which is preliminary data.</text>
</comment>
<evidence type="ECO:0000313" key="1">
    <source>
        <dbReference type="EMBL" id="RHA20843.1"/>
    </source>
</evidence>